<dbReference type="STRING" id="579105.SAMN04488096_101180"/>
<organism evidence="2 3">
    <name type="scientific">Mesonia phycicola</name>
    <dbReference type="NCBI Taxonomy" id="579105"/>
    <lineage>
        <taxon>Bacteria</taxon>
        <taxon>Pseudomonadati</taxon>
        <taxon>Bacteroidota</taxon>
        <taxon>Flavobacteriia</taxon>
        <taxon>Flavobacteriales</taxon>
        <taxon>Flavobacteriaceae</taxon>
        <taxon>Mesonia</taxon>
    </lineage>
</organism>
<dbReference type="AlphaFoldDB" id="A0A1M6AB73"/>
<dbReference type="Gene3D" id="2.120.10.30">
    <property type="entry name" value="TolB, C-terminal domain"/>
    <property type="match status" value="1"/>
</dbReference>
<dbReference type="RefSeq" id="WP_394333493.1">
    <property type="nucleotide sequence ID" value="NZ_FQYY01000001.1"/>
</dbReference>
<dbReference type="EMBL" id="FQYY01000001">
    <property type="protein sequence ID" value="SHI33667.1"/>
    <property type="molecule type" value="Genomic_DNA"/>
</dbReference>
<feature type="domain" description="Pyrroloquinoline quinone-dependent pyranose dehydrogenase beta-propeller" evidence="1">
    <location>
        <begin position="321"/>
        <end position="431"/>
    </location>
</feature>
<gene>
    <name evidence="2" type="ORF">SAMN04488096_101180</name>
</gene>
<dbReference type="InterPro" id="IPR011041">
    <property type="entry name" value="Quinoprot_gluc/sorb_DH_b-prop"/>
</dbReference>
<evidence type="ECO:0000313" key="3">
    <source>
        <dbReference type="Proteomes" id="UP000184225"/>
    </source>
</evidence>
<dbReference type="SUPFAM" id="SSF50952">
    <property type="entry name" value="Soluble quinoprotein glucose dehydrogenase"/>
    <property type="match status" value="1"/>
</dbReference>
<dbReference type="InterPro" id="IPR054539">
    <property type="entry name" value="Beta-prop_PDH"/>
</dbReference>
<evidence type="ECO:0000313" key="2">
    <source>
        <dbReference type="EMBL" id="SHI33667.1"/>
    </source>
</evidence>
<dbReference type="PANTHER" id="PTHR19328:SF55">
    <property type="entry name" value="BLR6566 PROTEIN"/>
    <property type="match status" value="1"/>
</dbReference>
<feature type="domain" description="Pyrroloquinoline quinone-dependent pyranose dehydrogenase beta-propeller" evidence="1">
    <location>
        <begin position="81"/>
        <end position="278"/>
    </location>
</feature>
<dbReference type="PANTHER" id="PTHR19328">
    <property type="entry name" value="HEDGEHOG-INTERACTING PROTEIN"/>
    <property type="match status" value="1"/>
</dbReference>
<dbReference type="Pfam" id="PF22807">
    <property type="entry name" value="TrAA12"/>
    <property type="match status" value="2"/>
</dbReference>
<sequence>MMKKLQLPLNLLGLSMGVLLLFNCKGEHKVSEDTMETIEEDSTYTTVETAIGDLVLPPAFHTESVRVESEIINWGQRELPQAPEGFTVTRFADNLEHPRWSYVGSNGDYFVVESDDASKSANRITLFRDTNNDGLPDENYTFLESLNQPFGMLILGDYFYVANVDAVVRFPYYEGQTSITAEPELVKELPAGGYNHHWTRNMITNKDESKLYVTVGSSSNVGEHGMEKEERRAGILEMNPDGTDEKIYASGLRNPVGIDWNPITGELWAAVNERDKLGDDLVPDYATSVKEGGWYGWPYSYYGQIKDPRWEAEPHQELVDKAIMPDVPLGAHTASLGFTFYTSNAFPGKYKYGAFVGQHGSWNRSKLAGYKVVFIPFDAEGKPQQPEDFLTGFIANIDGTEVHGRPVGVTQTPDGALLVCDDDAGIVWRVSADG</sequence>
<proteinExistence type="predicted"/>
<reference evidence="2 3" key="1">
    <citation type="submission" date="2016-11" db="EMBL/GenBank/DDBJ databases">
        <authorList>
            <person name="Jaros S."/>
            <person name="Januszkiewicz K."/>
            <person name="Wedrychowicz H."/>
        </authorList>
    </citation>
    <scope>NUCLEOTIDE SEQUENCE [LARGE SCALE GENOMIC DNA]</scope>
    <source>
        <strain evidence="2 3">DSM 21425</strain>
    </source>
</reference>
<evidence type="ECO:0000259" key="1">
    <source>
        <dbReference type="Pfam" id="PF22807"/>
    </source>
</evidence>
<dbReference type="Proteomes" id="UP000184225">
    <property type="component" value="Unassembled WGS sequence"/>
</dbReference>
<keyword evidence="3" id="KW-1185">Reference proteome</keyword>
<name>A0A1M6AB73_9FLAO</name>
<accession>A0A1M6AB73</accession>
<dbReference type="InterPro" id="IPR011042">
    <property type="entry name" value="6-blade_b-propeller_TolB-like"/>
</dbReference>
<protein>
    <recommendedName>
        <fullName evidence="1">Pyrroloquinoline quinone-dependent pyranose dehydrogenase beta-propeller domain-containing protein</fullName>
    </recommendedName>
</protein>